<feature type="region of interest" description="Disordered" evidence="7">
    <location>
        <begin position="182"/>
        <end position="201"/>
    </location>
</feature>
<evidence type="ECO:0000313" key="9">
    <source>
        <dbReference type="Proteomes" id="UP001148838"/>
    </source>
</evidence>
<evidence type="ECO:0000256" key="5">
    <source>
        <dbReference type="ARBA" id="ARBA00022989"/>
    </source>
</evidence>
<comment type="similarity">
    <text evidence="2">Belongs to the X(+)/potassium ATPases subunit beta family.</text>
</comment>
<dbReference type="InterPro" id="IPR000402">
    <property type="entry name" value="Na/K_ATPase_sub_beta"/>
</dbReference>
<comment type="caution">
    <text evidence="8">The sequence shown here is derived from an EMBL/GenBank/DDBJ whole genome shotgun (WGS) entry which is preliminary data.</text>
</comment>
<protein>
    <submittedName>
        <fullName evidence="8">Uncharacterized protein</fullName>
    </submittedName>
</protein>
<evidence type="ECO:0000256" key="6">
    <source>
        <dbReference type="ARBA" id="ARBA00023136"/>
    </source>
</evidence>
<comment type="subcellular location">
    <subcellularLocation>
        <location evidence="1">Membrane</location>
        <topology evidence="1">Single-pass type II membrane protein</topology>
    </subcellularLocation>
</comment>
<gene>
    <name evidence="8" type="ORF">ANN_05321</name>
</gene>
<evidence type="ECO:0000256" key="2">
    <source>
        <dbReference type="ARBA" id="ARBA00005876"/>
    </source>
</evidence>
<keyword evidence="9" id="KW-1185">Reference proteome</keyword>
<name>A0ABQ8TC41_PERAM</name>
<accession>A0ABQ8TC41</accession>
<proteinExistence type="inferred from homology"/>
<dbReference type="PANTHER" id="PTHR11523">
    <property type="entry name" value="SODIUM/POTASSIUM-DEPENDENT ATPASE BETA SUBUNIT"/>
    <property type="match status" value="1"/>
</dbReference>
<organism evidence="8 9">
    <name type="scientific">Periplaneta americana</name>
    <name type="common">American cockroach</name>
    <name type="synonym">Blatta americana</name>
    <dbReference type="NCBI Taxonomy" id="6978"/>
    <lineage>
        <taxon>Eukaryota</taxon>
        <taxon>Metazoa</taxon>
        <taxon>Ecdysozoa</taxon>
        <taxon>Arthropoda</taxon>
        <taxon>Hexapoda</taxon>
        <taxon>Insecta</taxon>
        <taxon>Pterygota</taxon>
        <taxon>Neoptera</taxon>
        <taxon>Polyneoptera</taxon>
        <taxon>Dictyoptera</taxon>
        <taxon>Blattodea</taxon>
        <taxon>Blattoidea</taxon>
        <taxon>Blattidae</taxon>
        <taxon>Blattinae</taxon>
        <taxon>Periplaneta</taxon>
    </lineage>
</organism>
<dbReference type="Proteomes" id="UP001148838">
    <property type="component" value="Unassembled WGS sequence"/>
</dbReference>
<dbReference type="Pfam" id="PF00287">
    <property type="entry name" value="Na_K-ATPase"/>
    <property type="match status" value="1"/>
</dbReference>
<keyword evidence="3" id="KW-0812">Transmembrane</keyword>
<dbReference type="EMBL" id="JAJSOF020000013">
    <property type="protein sequence ID" value="KAJ4443646.1"/>
    <property type="molecule type" value="Genomic_DNA"/>
</dbReference>
<evidence type="ECO:0000256" key="7">
    <source>
        <dbReference type="SAM" id="MobiDB-lite"/>
    </source>
</evidence>
<keyword evidence="6" id="KW-0472">Membrane</keyword>
<evidence type="ECO:0000313" key="8">
    <source>
        <dbReference type="EMBL" id="KAJ4443646.1"/>
    </source>
</evidence>
<dbReference type="PANTHER" id="PTHR11523:SF28">
    <property type="entry name" value="NA_K-ATPASE BETA SUBUNIT ISOFORM 4-RELATED"/>
    <property type="match status" value="1"/>
</dbReference>
<dbReference type="InterPro" id="IPR038702">
    <property type="entry name" value="Na/K_ATPase_sub_beta_sf"/>
</dbReference>
<keyword evidence="4" id="KW-0735">Signal-anchor</keyword>
<evidence type="ECO:0000256" key="1">
    <source>
        <dbReference type="ARBA" id="ARBA00004606"/>
    </source>
</evidence>
<evidence type="ECO:0000256" key="3">
    <source>
        <dbReference type="ARBA" id="ARBA00022692"/>
    </source>
</evidence>
<sequence>MASLCEGGNELPGSLKAKHEFYQLKPGSDGACFCDGFQGGCADGSPACSLAGSNALWWLLGWLACWISRVLLRYARTTRVKCGGAPSQVPSNRKGHILYEQWYCVLKDLKVSCSVHLLTQFTVLRRTQAHRQQHERTTGVAQSVKALACRSEVALGRGFDPRLGGLHSWVFPRFSPTVSEGVRDSGRGLHRGDPAGGVVRFRGPQRRHSRVAGVYPRIWGEGSNHHPESSSPGSLILFERTDEKSYKPWTGVIQKFLEGYNNSAENVVQCGYDKPPYAGQVCEVKMDEFGNCNKENDFGYPEGKPCVFLKFNKVTTHYLLHVSISLQLNVC</sequence>
<keyword evidence="5" id="KW-1133">Transmembrane helix</keyword>
<reference evidence="8 9" key="1">
    <citation type="journal article" date="2022" name="Allergy">
        <title>Genome assembly and annotation of Periplaneta americana reveal a comprehensive cockroach allergen profile.</title>
        <authorList>
            <person name="Wang L."/>
            <person name="Xiong Q."/>
            <person name="Saelim N."/>
            <person name="Wang L."/>
            <person name="Nong W."/>
            <person name="Wan A.T."/>
            <person name="Shi M."/>
            <person name="Liu X."/>
            <person name="Cao Q."/>
            <person name="Hui J.H.L."/>
            <person name="Sookrung N."/>
            <person name="Leung T.F."/>
            <person name="Tungtrongchitr A."/>
            <person name="Tsui S.K.W."/>
        </authorList>
    </citation>
    <scope>NUCLEOTIDE SEQUENCE [LARGE SCALE GENOMIC DNA]</scope>
    <source>
        <strain evidence="8">PWHHKU_190912</strain>
    </source>
</reference>
<dbReference type="Gene3D" id="2.60.40.1660">
    <property type="entry name" value="Na, k-atpase alpha subunit"/>
    <property type="match status" value="1"/>
</dbReference>
<feature type="compositionally biased region" description="Basic and acidic residues" evidence="7">
    <location>
        <begin position="182"/>
        <end position="193"/>
    </location>
</feature>
<evidence type="ECO:0000256" key="4">
    <source>
        <dbReference type="ARBA" id="ARBA00022968"/>
    </source>
</evidence>